<evidence type="ECO:0000313" key="1">
    <source>
        <dbReference type="EMBL" id="EMP9433796.1"/>
    </source>
</evidence>
<gene>
    <name evidence="1" type="ORF">JRA39_002878</name>
</gene>
<protein>
    <submittedName>
        <fullName evidence="1">Uncharacterized protein</fullName>
    </submittedName>
</protein>
<dbReference type="AlphaFoldDB" id="A0AAI9I2W8"/>
<dbReference type="EMBL" id="AAZDVE040000024">
    <property type="protein sequence ID" value="EMP9433796.1"/>
    <property type="molecule type" value="Genomic_DNA"/>
</dbReference>
<reference evidence="1" key="1">
    <citation type="submission" date="2024-02" db="EMBL/GenBank/DDBJ databases">
        <authorList>
            <consortium name="Clinical and Environmental Microbiology Branch: Whole genome sequencing antimicrobial resistance pathogens in the healthcare setting"/>
        </authorList>
    </citation>
    <scope>NUCLEOTIDE SEQUENCE</scope>
    <source>
        <strain evidence="1">2020GO-00142</strain>
    </source>
</reference>
<proteinExistence type="predicted"/>
<name>A0AAI9I2W8_PROST</name>
<organism evidence="1">
    <name type="scientific">Providencia stuartii</name>
    <dbReference type="NCBI Taxonomy" id="588"/>
    <lineage>
        <taxon>Bacteria</taxon>
        <taxon>Pseudomonadati</taxon>
        <taxon>Pseudomonadota</taxon>
        <taxon>Gammaproteobacteria</taxon>
        <taxon>Enterobacterales</taxon>
        <taxon>Morganellaceae</taxon>
        <taxon>Providencia</taxon>
    </lineage>
</organism>
<comment type="caution">
    <text evidence="1">The sequence shown here is derived from an EMBL/GenBank/DDBJ whole genome shotgun (WGS) entry which is preliminary data.</text>
</comment>
<sequence>MNILSYKSLMFNYLGIIGKYNNAQWNLPFYAQKIIVSINNSMLICEKIIELSSAQIQNWINELKSISNFINMNDISSSREALSKMQLYSSNIINGILLQISVLKDCVHTLEDIMSTPEVFFGDPEISELNEFKNDVIGFFNIEVNFQVYLFGLLSDYKTLNNIFSISIQPYNYEQYNSMSVVKVQTEASFVKVKELRLSL</sequence>
<accession>A0AAI9I2W8</accession>